<feature type="compositionally biased region" description="Polar residues" evidence="3">
    <location>
        <begin position="1003"/>
        <end position="1012"/>
    </location>
</feature>
<keyword evidence="2" id="KW-0677">Repeat</keyword>
<accession>A0ABZ0UBP1</accession>
<evidence type="ECO:0000256" key="3">
    <source>
        <dbReference type="SAM" id="MobiDB-lite"/>
    </source>
</evidence>
<feature type="region of interest" description="Disordered" evidence="3">
    <location>
        <begin position="1121"/>
        <end position="1161"/>
    </location>
</feature>
<evidence type="ECO:0000256" key="2">
    <source>
        <dbReference type="ARBA" id="ARBA00022737"/>
    </source>
</evidence>
<dbReference type="SUPFAM" id="SSF52058">
    <property type="entry name" value="L domain-like"/>
    <property type="match status" value="1"/>
</dbReference>
<proteinExistence type="predicted"/>
<gene>
    <name evidence="6" type="ORF">BLCOC_29920</name>
</gene>
<evidence type="ECO:0000256" key="1">
    <source>
        <dbReference type="ARBA" id="ARBA00022614"/>
    </source>
</evidence>
<dbReference type="InterPro" id="IPR052574">
    <property type="entry name" value="CDIRP"/>
</dbReference>
<evidence type="ECO:0000313" key="7">
    <source>
        <dbReference type="Proteomes" id="UP001325248"/>
    </source>
</evidence>
<keyword evidence="7" id="KW-1185">Reference proteome</keyword>
<feature type="compositionally biased region" description="Basic and acidic residues" evidence="3">
    <location>
        <begin position="988"/>
        <end position="1000"/>
    </location>
</feature>
<keyword evidence="4" id="KW-0812">Transmembrane</keyword>
<sequence length="1193" mass="131053">MSKRKKVRVLASLLVILALVFSCAPVGVYEVRAEGPADVLVDDFTWSPLEPVVGEEVQFRGPDMIKGSTVVSLSWKLNSSGSEIPFSPKGYRFQTTGTHSITILTKTSAGEYSEFSKSIFVRKAQPVLTMSPPTDLTYILGSSKDIYFNFYPYGWDVNLDSLFFKIGIYDGNDEKFSICTCGYMSGLINQSIPYTDMDTLPPGTYSIKWTTDGDVNNEAVPLTELGTLTIAEPEPPSIKRLTIDLPKASVEAGKQQRFTANVSATGGADTSVNWSVVDQSSPDTFIDPDGLLTVGSNETAAALKVIAVSAFDNDIKSEAIVTVIPEGIEIDGTNFPDPNFREYVRSFDLDLNGYISKNEAEKVKEIDITQRSDITDVTGIRHFPNLEFLLCDESGVSDLDVSRNQALTRLFCGDTGINSLNVRNNPELERLHCQNTGIDDLDLSGNQKLAQLYCYGTNLQEVNTQNNPALQYIDCKNSPIRQLDFTNNPNLGYIYCSETAIQELDLNGTTKLVELWCYSTSISTLDLSGQTKLMYLDCYDTDITSLDLKDNIGLKYLLCRATDIQELDVRKNTELLELKCGETKITSLDVSQNKNLKVLYCFRTGLSGLDVTQNPNLKELDCPGTPFAYLNLGNAAIDPLYRPMSSTVSFAPAGKTFDITDAFPGIQADRIHILSGGTLTGNILSGYKRGIPVIYEYSCGTNNMNEEILTVTLNLDLPPKKDTSVSIEKDLNKPYDGMPVSLSDSDLIISGSAGAVTYQWEKANGSAWEPLDSVLPTEAGSYRVTVHVEADEDYKEAYSEPKCFVISQADNRWTKDLSITDWTYGEPAGSPSCEALFGMPGFTYSDSKNSTFTDTRPETAGTWYVKASVPGTANYKSLEAVEEFTIHKAPAPAVTEPDSLKAVQDAILSSVTLPGGWAWVDGSQTVSADNSGYPARLSVDDRNYDYTTIEGYQAQGSFVERLLKIAVSRGQNRWTEKPSIKDWTYGEEVNKPSGRPEHGTAEFSYSDSETGTFTAGTPSDAGTWYMKASVAESDEYTGLDEVVPFKIRKADTTVSINKDLNKTYDGKPVSLSDRDITVTGSTGMVSFTWEKKNGSLWEVLASAPSEAGTYRVSVQVEADKNHEAADSDKKEFRIQKSQTGKKDTSGKSTTPKTNKDAVKTGDSSGTWLWAPLTAISLGLILFLERKRRRLNRR</sequence>
<keyword evidence="1" id="KW-0433">Leucine-rich repeat</keyword>
<keyword evidence="4" id="KW-1133">Transmembrane helix</keyword>
<feature type="transmembrane region" description="Helical" evidence="4">
    <location>
        <begin position="1166"/>
        <end position="1183"/>
    </location>
</feature>
<reference evidence="6" key="1">
    <citation type="submission" date="2023-10" db="EMBL/GenBank/DDBJ databases">
        <title>Genome sequence of Blautia coccoides DSM 935.</title>
        <authorList>
            <person name="Boeer T."/>
            <person name="Bengelsdorf F.R."/>
            <person name="Daniel R."/>
            <person name="Poehlein A."/>
        </authorList>
    </citation>
    <scope>NUCLEOTIDE SEQUENCE [LARGE SCALE GENOMIC DNA]</scope>
    <source>
        <strain evidence="6">DSM 935</strain>
    </source>
</reference>
<keyword evidence="4" id="KW-0472">Membrane</keyword>
<dbReference type="EMBL" id="CP136422">
    <property type="protein sequence ID" value="WPX74635.1"/>
    <property type="molecule type" value="Genomic_DNA"/>
</dbReference>
<dbReference type="InterPro" id="IPR041277">
    <property type="entry name" value="MBG_Lactobacillales"/>
</dbReference>
<evidence type="ECO:0000259" key="5">
    <source>
        <dbReference type="Pfam" id="PF17883"/>
    </source>
</evidence>
<dbReference type="PANTHER" id="PTHR47566:SF1">
    <property type="entry name" value="PROTEIN NUD1"/>
    <property type="match status" value="1"/>
</dbReference>
<name>A0ABZ0UBP1_9FIRM</name>
<feature type="compositionally biased region" description="Basic and acidic residues" evidence="3">
    <location>
        <begin position="1121"/>
        <end position="1145"/>
    </location>
</feature>
<dbReference type="InterPro" id="IPR032675">
    <property type="entry name" value="LRR_dom_sf"/>
</dbReference>
<dbReference type="Proteomes" id="UP001325248">
    <property type="component" value="Chromosome"/>
</dbReference>
<protein>
    <recommendedName>
        <fullName evidence="5">MBG domain-containing protein</fullName>
    </recommendedName>
</protein>
<evidence type="ECO:0000313" key="6">
    <source>
        <dbReference type="EMBL" id="WPX74635.1"/>
    </source>
</evidence>
<dbReference type="Gene3D" id="3.10.430.110">
    <property type="match status" value="1"/>
</dbReference>
<dbReference type="PROSITE" id="PS51257">
    <property type="entry name" value="PROKAR_LIPOPROTEIN"/>
    <property type="match status" value="1"/>
</dbReference>
<dbReference type="Gene3D" id="3.80.10.10">
    <property type="entry name" value="Ribonuclease Inhibitor"/>
    <property type="match status" value="1"/>
</dbReference>
<dbReference type="Pfam" id="PF17883">
    <property type="entry name" value="MBG"/>
    <property type="match status" value="1"/>
</dbReference>
<organism evidence="6 7">
    <name type="scientific">Blautia producta</name>
    <dbReference type="NCBI Taxonomy" id="33035"/>
    <lineage>
        <taxon>Bacteria</taxon>
        <taxon>Bacillati</taxon>
        <taxon>Bacillota</taxon>
        <taxon>Clostridia</taxon>
        <taxon>Lachnospirales</taxon>
        <taxon>Lachnospiraceae</taxon>
        <taxon>Blautia</taxon>
    </lineage>
</organism>
<feature type="region of interest" description="Disordered" evidence="3">
    <location>
        <begin position="985"/>
        <end position="1012"/>
    </location>
</feature>
<feature type="domain" description="MBG" evidence="5">
    <location>
        <begin position="1052"/>
        <end position="1125"/>
    </location>
</feature>
<evidence type="ECO:0000256" key="4">
    <source>
        <dbReference type="SAM" id="Phobius"/>
    </source>
</evidence>
<dbReference type="PANTHER" id="PTHR47566">
    <property type="match status" value="1"/>
</dbReference>